<proteinExistence type="predicted"/>
<dbReference type="SUPFAM" id="SSF46785">
    <property type="entry name" value="Winged helix' DNA-binding domain"/>
    <property type="match status" value="1"/>
</dbReference>
<accession>A0A645C1B8</accession>
<sequence>MRIVIETSQASTSLLQRRLRIGYNRAARIIEQLEERGIISGRDGSKPRQILVDKDNME</sequence>
<dbReference type="SMART" id="SM00843">
    <property type="entry name" value="Ftsk_gamma"/>
    <property type="match status" value="1"/>
</dbReference>
<dbReference type="AlphaFoldDB" id="A0A645C1B8"/>
<reference evidence="2" key="1">
    <citation type="submission" date="2019-08" db="EMBL/GenBank/DDBJ databases">
        <authorList>
            <person name="Kucharzyk K."/>
            <person name="Murdoch R.W."/>
            <person name="Higgins S."/>
            <person name="Loffler F."/>
        </authorList>
    </citation>
    <scope>NUCLEOTIDE SEQUENCE</scope>
</reference>
<feature type="domain" description="FtsK gamma" evidence="1">
    <location>
        <begin position="1"/>
        <end position="55"/>
    </location>
</feature>
<evidence type="ECO:0000313" key="2">
    <source>
        <dbReference type="EMBL" id="MPM71117.1"/>
    </source>
</evidence>
<organism evidence="2">
    <name type="scientific">bioreactor metagenome</name>
    <dbReference type="NCBI Taxonomy" id="1076179"/>
    <lineage>
        <taxon>unclassified sequences</taxon>
        <taxon>metagenomes</taxon>
        <taxon>ecological metagenomes</taxon>
    </lineage>
</organism>
<dbReference type="InterPro" id="IPR050206">
    <property type="entry name" value="FtsK/SpoIIIE/SftA"/>
</dbReference>
<protein>
    <submittedName>
        <fullName evidence="2">DNA translocase FtsK</fullName>
    </submittedName>
</protein>
<dbReference type="PANTHER" id="PTHR22683">
    <property type="entry name" value="SPORULATION PROTEIN RELATED"/>
    <property type="match status" value="1"/>
</dbReference>
<name>A0A645C1B8_9ZZZZ</name>
<evidence type="ECO:0000259" key="1">
    <source>
        <dbReference type="SMART" id="SM00843"/>
    </source>
</evidence>
<dbReference type="Gene3D" id="1.10.10.10">
    <property type="entry name" value="Winged helix-like DNA-binding domain superfamily/Winged helix DNA-binding domain"/>
    <property type="match status" value="1"/>
</dbReference>
<dbReference type="InterPro" id="IPR018541">
    <property type="entry name" value="Ftsk_gamma"/>
</dbReference>
<dbReference type="PANTHER" id="PTHR22683:SF41">
    <property type="entry name" value="DNA TRANSLOCASE FTSK"/>
    <property type="match status" value="1"/>
</dbReference>
<dbReference type="InterPro" id="IPR036390">
    <property type="entry name" value="WH_DNA-bd_sf"/>
</dbReference>
<dbReference type="Pfam" id="PF09397">
    <property type="entry name" value="FtsK_gamma"/>
    <property type="match status" value="1"/>
</dbReference>
<gene>
    <name evidence="2" type="primary">ftsK_6</name>
    <name evidence="2" type="ORF">SDC9_118080</name>
</gene>
<dbReference type="EMBL" id="VSSQ01023911">
    <property type="protein sequence ID" value="MPM71117.1"/>
    <property type="molecule type" value="Genomic_DNA"/>
</dbReference>
<dbReference type="InterPro" id="IPR036388">
    <property type="entry name" value="WH-like_DNA-bd_sf"/>
</dbReference>
<comment type="caution">
    <text evidence="2">The sequence shown here is derived from an EMBL/GenBank/DDBJ whole genome shotgun (WGS) entry which is preliminary data.</text>
</comment>